<evidence type="ECO:0000256" key="3">
    <source>
        <dbReference type="ARBA" id="ARBA00022475"/>
    </source>
</evidence>
<evidence type="ECO:0000256" key="6">
    <source>
        <dbReference type="ARBA" id="ARBA00022729"/>
    </source>
</evidence>
<dbReference type="PANTHER" id="PTHR48063:SF112">
    <property type="entry name" value="RECEPTOR LIKE PROTEIN 30-LIKE"/>
    <property type="match status" value="1"/>
</dbReference>
<evidence type="ECO:0000256" key="4">
    <source>
        <dbReference type="ARBA" id="ARBA00022614"/>
    </source>
</evidence>
<dbReference type="PRINTS" id="PR00019">
    <property type="entry name" value="LEURICHRPT"/>
</dbReference>
<proteinExistence type="inferred from homology"/>
<keyword evidence="4" id="KW-0433">Leucine-rich repeat</keyword>
<dbReference type="Gene3D" id="3.80.10.10">
    <property type="entry name" value="Ribonuclease Inhibitor"/>
    <property type="match status" value="4"/>
</dbReference>
<feature type="domain" description="Leucine-rich repeat-containing N-terminal plant-type" evidence="13">
    <location>
        <begin position="46"/>
        <end position="83"/>
    </location>
</feature>
<evidence type="ECO:0000256" key="10">
    <source>
        <dbReference type="ARBA" id="ARBA00023170"/>
    </source>
</evidence>
<dbReference type="Gramene" id="KCW65806">
    <property type="protein sequence ID" value="KCW65806"/>
    <property type="gene ID" value="EUGRSUZ_G03161"/>
</dbReference>
<keyword evidence="5 12" id="KW-0812">Transmembrane</keyword>
<evidence type="ECO:0000313" key="14">
    <source>
        <dbReference type="EMBL" id="KCW65806.1"/>
    </source>
</evidence>
<keyword evidence="7" id="KW-0677">Repeat</keyword>
<evidence type="ECO:0000256" key="8">
    <source>
        <dbReference type="ARBA" id="ARBA00022989"/>
    </source>
</evidence>
<dbReference type="PANTHER" id="PTHR48063">
    <property type="entry name" value="LRR RECEPTOR-LIKE KINASE"/>
    <property type="match status" value="1"/>
</dbReference>
<accession>A0A059BIT6</accession>
<evidence type="ECO:0000256" key="11">
    <source>
        <dbReference type="ARBA" id="ARBA00023180"/>
    </source>
</evidence>
<evidence type="ECO:0000256" key="12">
    <source>
        <dbReference type="SAM" id="Phobius"/>
    </source>
</evidence>
<dbReference type="OMA" id="SCKFEVE"/>
<dbReference type="InParanoid" id="A0A059BIT6"/>
<dbReference type="FunFam" id="3.80.10.10:FF:000111">
    <property type="entry name" value="LRR receptor-like serine/threonine-protein kinase ERECTA"/>
    <property type="match status" value="1"/>
</dbReference>
<dbReference type="InterPro" id="IPR013210">
    <property type="entry name" value="LRR_N_plant-typ"/>
</dbReference>
<dbReference type="InterPro" id="IPR001611">
    <property type="entry name" value="Leu-rich_rpt"/>
</dbReference>
<dbReference type="AlphaFoldDB" id="A0A059BIT6"/>
<evidence type="ECO:0000256" key="7">
    <source>
        <dbReference type="ARBA" id="ARBA00022737"/>
    </source>
</evidence>
<keyword evidence="8 12" id="KW-1133">Transmembrane helix</keyword>
<dbReference type="EMBL" id="KK198759">
    <property type="protein sequence ID" value="KCW65806.1"/>
    <property type="molecule type" value="Genomic_DNA"/>
</dbReference>
<evidence type="ECO:0000259" key="13">
    <source>
        <dbReference type="Pfam" id="PF08263"/>
    </source>
</evidence>
<keyword evidence="10" id="KW-0675">Receptor</keyword>
<dbReference type="GO" id="GO:0005886">
    <property type="term" value="C:plasma membrane"/>
    <property type="evidence" value="ECO:0007669"/>
    <property type="project" value="UniProtKB-SubCell"/>
</dbReference>
<keyword evidence="11" id="KW-0325">Glycoprotein</keyword>
<comment type="similarity">
    <text evidence="2">Belongs to the RLP family.</text>
</comment>
<dbReference type="SUPFAM" id="SSF52058">
    <property type="entry name" value="L domain-like"/>
    <property type="match status" value="1"/>
</dbReference>
<keyword evidence="3" id="KW-1003">Cell membrane</keyword>
<sequence length="913" mass="101649">MDPKDLTLSKTSTAKYWTGLSAISLMELLFLPSVCFCNNSTSICRKQEREALLQLRRSLVDPSGLLSSWEGKDCCRWEGVICDRVYGHVISLQLLPQPTKDETSTYFRMGPKLLQASGELNSSLLHLKYLNHLDLSGIDSNHGRIPEFIGSIKQLRYLNLLFANFHGTVPQQLGNLTKLEVLDLGNEDENLVVDDILWVSHLRSLKYLDMSGLMIAKERVPMQVTSMLPALLHLSLSGCGLHNFHMSSNHFANSTSLHLDLSWNSFNSSIPMWFYNSLESLEICENHLKGALPNWLEHFTNLKSIMLSSNFFSCPIPSVIGSLSNLETLDLSDNGLNGTIPSSIGKLSSLRSLDLSYNELVGHIPKSLGKLGALQELLLYNNHLEGVITEIHFSNLSRLKEYSINGNNNLSFKAKPSWIPPFQLEIIGMSSCKFEVEVPRWIQTQLDLSYNQITGPLPNMSTNCSFLDLSHNLISGSLLTNISTMYQVRILYLNDNLIDGTLPSSLCNLELIVLNLANNSLSGSILDCWKDSLSLLTLSFNKLSGVIPSSLGSLPHLTTLHLNRNRLNGELPQALQYCTSLVIIDLGENNLSGSIPTWFDGTFHSLLILRLRENRFVGSIPPQLCSLSRLRILDMAMNNLTGMIPHCLGNMSSMINLNQTNSFGSVAIAHSSSLSLLMGRYYSPVLTLVTLLLLKGRYNEYTKIVLQLVVNLDLSSNFLNGSIPEELSFLSRLHGLNLSHNHLSGNIPIGIGNMTSLESLDLSNNHLSGTIPQGISALTSLAHLNLSQNDLMGQIPKGNQIQTLDDPSIYAGNPLLCGDLLRKKCLSTETPQPQKVPHPKDTHEEDKLDRTLFYAVIMLGFAIGFWGFFGVLQFKKDWRRAYFSFADQAAHKAYVTIVVKVVKLKRLRLSRSR</sequence>
<reference evidence="14" key="1">
    <citation type="submission" date="2013-07" db="EMBL/GenBank/DDBJ databases">
        <title>The genome of Eucalyptus grandis.</title>
        <authorList>
            <person name="Schmutz J."/>
            <person name="Hayes R."/>
            <person name="Myburg A."/>
            <person name="Tuskan G."/>
            <person name="Grattapaglia D."/>
            <person name="Rokhsar D.S."/>
        </authorList>
    </citation>
    <scope>NUCLEOTIDE SEQUENCE</scope>
    <source>
        <tissue evidence="14">Leaf extractions</tissue>
    </source>
</reference>
<keyword evidence="9 12" id="KW-0472">Membrane</keyword>
<dbReference type="SUPFAM" id="SSF52047">
    <property type="entry name" value="RNI-like"/>
    <property type="match status" value="1"/>
</dbReference>
<organism evidence="14">
    <name type="scientific">Eucalyptus grandis</name>
    <name type="common">Flooded gum</name>
    <dbReference type="NCBI Taxonomy" id="71139"/>
    <lineage>
        <taxon>Eukaryota</taxon>
        <taxon>Viridiplantae</taxon>
        <taxon>Streptophyta</taxon>
        <taxon>Embryophyta</taxon>
        <taxon>Tracheophyta</taxon>
        <taxon>Spermatophyta</taxon>
        <taxon>Magnoliopsida</taxon>
        <taxon>eudicotyledons</taxon>
        <taxon>Gunneridae</taxon>
        <taxon>Pentapetalae</taxon>
        <taxon>rosids</taxon>
        <taxon>malvids</taxon>
        <taxon>Myrtales</taxon>
        <taxon>Myrtaceae</taxon>
        <taxon>Myrtoideae</taxon>
        <taxon>Eucalypteae</taxon>
        <taxon>Eucalyptus</taxon>
    </lineage>
</organism>
<dbReference type="SMART" id="SM00365">
    <property type="entry name" value="LRR_SD22"/>
    <property type="match status" value="6"/>
</dbReference>
<dbReference type="SMART" id="SM00369">
    <property type="entry name" value="LRR_TYP"/>
    <property type="match status" value="7"/>
</dbReference>
<dbReference type="InterPro" id="IPR003591">
    <property type="entry name" value="Leu-rich_rpt_typical-subtyp"/>
</dbReference>
<evidence type="ECO:0000256" key="5">
    <source>
        <dbReference type="ARBA" id="ARBA00022692"/>
    </source>
</evidence>
<dbReference type="FunFam" id="3.80.10.10:FF:000041">
    <property type="entry name" value="LRR receptor-like serine/threonine-protein kinase ERECTA"/>
    <property type="match status" value="1"/>
</dbReference>
<comment type="subcellular location">
    <subcellularLocation>
        <location evidence="1">Cell membrane</location>
        <topology evidence="1">Single-pass type I membrane protein</topology>
    </subcellularLocation>
</comment>
<gene>
    <name evidence="14" type="ORF">EUGRSUZ_G03161</name>
</gene>
<dbReference type="Pfam" id="PF08263">
    <property type="entry name" value="LRRNT_2"/>
    <property type="match status" value="1"/>
</dbReference>
<evidence type="ECO:0000256" key="2">
    <source>
        <dbReference type="ARBA" id="ARBA00009592"/>
    </source>
</evidence>
<dbReference type="Pfam" id="PF13855">
    <property type="entry name" value="LRR_8"/>
    <property type="match status" value="3"/>
</dbReference>
<keyword evidence="6" id="KW-0732">Signal</keyword>
<dbReference type="InterPro" id="IPR046956">
    <property type="entry name" value="RLP23-like"/>
</dbReference>
<dbReference type="InterPro" id="IPR032675">
    <property type="entry name" value="LRR_dom_sf"/>
</dbReference>
<protein>
    <recommendedName>
        <fullName evidence="13">Leucine-rich repeat-containing N-terminal plant-type domain-containing protein</fullName>
    </recommendedName>
</protein>
<evidence type="ECO:0000256" key="1">
    <source>
        <dbReference type="ARBA" id="ARBA00004251"/>
    </source>
</evidence>
<dbReference type="PROSITE" id="PS51450">
    <property type="entry name" value="LRR"/>
    <property type="match status" value="1"/>
</dbReference>
<name>A0A059BIT6_EUCGR</name>
<dbReference type="FunFam" id="3.80.10.10:FF:000095">
    <property type="entry name" value="LRR receptor-like serine/threonine-protein kinase GSO1"/>
    <property type="match status" value="1"/>
</dbReference>
<evidence type="ECO:0000256" key="9">
    <source>
        <dbReference type="ARBA" id="ARBA00023136"/>
    </source>
</evidence>
<dbReference type="Pfam" id="PF00560">
    <property type="entry name" value="LRR_1"/>
    <property type="match status" value="3"/>
</dbReference>
<feature type="transmembrane region" description="Helical" evidence="12">
    <location>
        <begin position="852"/>
        <end position="872"/>
    </location>
</feature>